<proteinExistence type="predicted"/>
<reference evidence="1 2" key="1">
    <citation type="submission" date="2024-09" db="EMBL/GenBank/DDBJ databases">
        <authorList>
            <person name="Sun Q."/>
            <person name="Mori K."/>
        </authorList>
    </citation>
    <scope>NUCLEOTIDE SEQUENCE [LARGE SCALE GENOMIC DNA]</scope>
    <source>
        <strain evidence="1 2">CICC 11035S</strain>
    </source>
</reference>
<keyword evidence="2" id="KW-1185">Reference proteome</keyword>
<gene>
    <name evidence="1" type="ORF">ACFFF8_13445</name>
</gene>
<sequence length="184" mass="20586">MSVKRHNPQPLNQTRLEELALAYVARFATTQGKLRDYLQRKLRERGWDDGGRDGDVPDLDALIARYCELGYVNDASWARMKAGSLLRRGYGARRVGEALGHAGLDEDLRADVRPDEAAERQAALVLARRRRLGPFSVRETDRALREKHIAAMLRAGHRLDVARAIIDAASAEDAEAWVEEAGDD</sequence>
<dbReference type="EMBL" id="JBHLTM010000055">
    <property type="protein sequence ID" value="MFC0685605.1"/>
    <property type="molecule type" value="Genomic_DNA"/>
</dbReference>
<evidence type="ECO:0000313" key="1">
    <source>
        <dbReference type="EMBL" id="MFC0685605.1"/>
    </source>
</evidence>
<comment type="caution">
    <text evidence="1">The sequence shown here is derived from an EMBL/GenBank/DDBJ whole genome shotgun (WGS) entry which is preliminary data.</text>
</comment>
<accession>A0ABV6S8N9</accession>
<organism evidence="1 2">
    <name type="scientific">Novosphingobium clariflavum</name>
    <dbReference type="NCBI Taxonomy" id="2029884"/>
    <lineage>
        <taxon>Bacteria</taxon>
        <taxon>Pseudomonadati</taxon>
        <taxon>Pseudomonadota</taxon>
        <taxon>Alphaproteobacteria</taxon>
        <taxon>Sphingomonadales</taxon>
        <taxon>Sphingomonadaceae</taxon>
        <taxon>Novosphingobium</taxon>
    </lineage>
</organism>
<evidence type="ECO:0000313" key="2">
    <source>
        <dbReference type="Proteomes" id="UP001589858"/>
    </source>
</evidence>
<dbReference type="RefSeq" id="WP_267219051.1">
    <property type="nucleotide sequence ID" value="NZ_JAPCWC010000003.1"/>
</dbReference>
<protein>
    <submittedName>
        <fullName evidence="1">Regulatory protein RecX</fullName>
    </submittedName>
</protein>
<name>A0ABV6S8N9_9SPHN</name>
<dbReference type="Proteomes" id="UP001589858">
    <property type="component" value="Unassembled WGS sequence"/>
</dbReference>